<dbReference type="GO" id="GO:0030170">
    <property type="term" value="F:pyridoxal phosphate binding"/>
    <property type="evidence" value="ECO:0007669"/>
    <property type="project" value="UniProtKB-UniRule"/>
</dbReference>
<dbReference type="SUPFAM" id="SSF53383">
    <property type="entry name" value="PLP-dependent transferases"/>
    <property type="match status" value="1"/>
</dbReference>
<dbReference type="GO" id="GO:0031071">
    <property type="term" value="F:cysteine desulfurase activity"/>
    <property type="evidence" value="ECO:0007669"/>
    <property type="project" value="UniProtKB-UniRule"/>
</dbReference>
<proteinExistence type="inferred from homology"/>
<evidence type="ECO:0000313" key="10">
    <source>
        <dbReference type="EMBL" id="AYM86746.1"/>
    </source>
</evidence>
<keyword evidence="4 8" id="KW-0808">Transferase</keyword>
<evidence type="ECO:0000256" key="7">
    <source>
        <dbReference type="RuleBase" id="RU004504"/>
    </source>
</evidence>
<evidence type="ECO:0000256" key="3">
    <source>
        <dbReference type="ARBA" id="ARBA00012239"/>
    </source>
</evidence>
<dbReference type="InterPro" id="IPR015421">
    <property type="entry name" value="PyrdxlP-dep_Trfase_major"/>
</dbReference>
<dbReference type="PROSITE" id="PS00595">
    <property type="entry name" value="AA_TRANSFER_CLASS_5"/>
    <property type="match status" value="1"/>
</dbReference>
<sequence length="408" mass="44736">MPSQEFDITKIRNDFPTLNQTLNGNPLVYLDSGATSQKPQSVIDATTRFYNLGNANVHRGRHTLSERATEQYEEARLKTADYFNVNAKEIVWTKGATEALNLLAHGLQRQITGEDTVLITPLEHHANIVPWQVLTQNTGATLSALPLEQNATFNIVRCIDMITRTKAKVLCISQASNALGNITNLAPLIAAAKAVGTLVVVDGAQGAMHLRPNLKQLGCDFYVFSAHKMLGPTGVGGLYGRYELLNTLTPYQTGGEMIDTVTLEKSTYRDAPAKFETGTPNIAGVIGFSAAIDYLSALNIQQLQRHEQAIFNYAATQLSKIDGITIYSDLNNNIGTLSFNYKSEHPYDLATLLDGFGIAVRSGHHCTQPLMHHLGVKGTVRASFAFYNTHQDVDNFINALKETIELLD</sequence>
<evidence type="ECO:0000259" key="9">
    <source>
        <dbReference type="Pfam" id="PF00266"/>
    </source>
</evidence>
<dbReference type="InterPro" id="IPR015422">
    <property type="entry name" value="PyrdxlP-dep_Trfase_small"/>
</dbReference>
<dbReference type="InterPro" id="IPR000192">
    <property type="entry name" value="Aminotrans_V_dom"/>
</dbReference>
<evidence type="ECO:0000256" key="5">
    <source>
        <dbReference type="ARBA" id="ARBA00022898"/>
    </source>
</evidence>
<comment type="cofactor">
    <cofactor evidence="1 7">
        <name>pyridoxal 5'-phosphate</name>
        <dbReference type="ChEBI" id="CHEBI:597326"/>
    </cofactor>
</comment>
<keyword evidence="5 8" id="KW-0663">Pyridoxal phosphate</keyword>
<dbReference type="PANTHER" id="PTHR43586">
    <property type="entry name" value="CYSTEINE DESULFURASE"/>
    <property type="match status" value="1"/>
</dbReference>
<dbReference type="RefSeq" id="WP_121637539.1">
    <property type="nucleotide sequence ID" value="NZ_CP033065.1"/>
</dbReference>
<dbReference type="CDD" id="cd06453">
    <property type="entry name" value="SufS_like"/>
    <property type="match status" value="1"/>
</dbReference>
<evidence type="ECO:0000256" key="4">
    <source>
        <dbReference type="ARBA" id="ARBA00022679"/>
    </source>
</evidence>
<dbReference type="PANTHER" id="PTHR43586:SF8">
    <property type="entry name" value="CYSTEINE DESULFURASE 1, CHLOROPLASTIC"/>
    <property type="match status" value="1"/>
</dbReference>
<dbReference type="AlphaFoldDB" id="A0AAD0TZ68"/>
<dbReference type="EMBL" id="CP033065">
    <property type="protein sequence ID" value="AYM86746.1"/>
    <property type="molecule type" value="Genomic_DNA"/>
</dbReference>
<evidence type="ECO:0000256" key="8">
    <source>
        <dbReference type="RuleBase" id="RU004506"/>
    </source>
</evidence>
<dbReference type="InterPro" id="IPR015424">
    <property type="entry name" value="PyrdxlP-dep_Trfase"/>
</dbReference>
<gene>
    <name evidence="10" type="primary">sufS</name>
    <name evidence="10" type="ORF">D9T18_08490</name>
</gene>
<evidence type="ECO:0000256" key="6">
    <source>
        <dbReference type="ARBA" id="ARBA00050776"/>
    </source>
</evidence>
<accession>A0AAD0TZ68</accession>
<organism evidence="10 11">
    <name type="scientific">Pseudoalteromonas agarivorans</name>
    <dbReference type="NCBI Taxonomy" id="176102"/>
    <lineage>
        <taxon>Bacteria</taxon>
        <taxon>Pseudomonadati</taxon>
        <taxon>Pseudomonadota</taxon>
        <taxon>Gammaproteobacteria</taxon>
        <taxon>Alteromonadales</taxon>
        <taxon>Pseudoalteromonadaceae</taxon>
        <taxon>Pseudoalteromonas</taxon>
    </lineage>
</organism>
<dbReference type="NCBIfam" id="TIGR01979">
    <property type="entry name" value="sufS"/>
    <property type="match status" value="1"/>
</dbReference>
<dbReference type="Proteomes" id="UP000279995">
    <property type="component" value="Chromosome I"/>
</dbReference>
<protein>
    <recommendedName>
        <fullName evidence="3 8">Cysteine desulfurase</fullName>
        <ecNumber evidence="3 8">2.8.1.7</ecNumber>
    </recommendedName>
</protein>
<evidence type="ECO:0000256" key="2">
    <source>
        <dbReference type="ARBA" id="ARBA00010447"/>
    </source>
</evidence>
<dbReference type="Gene3D" id="3.90.1150.10">
    <property type="entry name" value="Aspartate Aminotransferase, domain 1"/>
    <property type="match status" value="1"/>
</dbReference>
<evidence type="ECO:0000313" key="11">
    <source>
        <dbReference type="Proteomes" id="UP000279995"/>
    </source>
</evidence>
<dbReference type="EC" id="2.8.1.7" evidence="3 8"/>
<feature type="domain" description="Aminotransferase class V" evidence="9">
    <location>
        <begin position="28"/>
        <end position="396"/>
    </location>
</feature>
<comment type="catalytic activity">
    <reaction evidence="6 8">
        <text>(sulfur carrier)-H + L-cysteine = (sulfur carrier)-SH + L-alanine</text>
        <dbReference type="Rhea" id="RHEA:43892"/>
        <dbReference type="Rhea" id="RHEA-COMP:14737"/>
        <dbReference type="Rhea" id="RHEA-COMP:14739"/>
        <dbReference type="ChEBI" id="CHEBI:29917"/>
        <dbReference type="ChEBI" id="CHEBI:35235"/>
        <dbReference type="ChEBI" id="CHEBI:57972"/>
        <dbReference type="ChEBI" id="CHEBI:64428"/>
        <dbReference type="EC" id="2.8.1.7"/>
    </reaction>
</comment>
<comment type="function">
    <text evidence="8">Catalyzes the removal of elemental sulfur and selenium atoms from L-cysteine, L-cystine, L-selenocysteine, and L-selenocystine to produce L-alanine.</text>
</comment>
<evidence type="ECO:0000256" key="1">
    <source>
        <dbReference type="ARBA" id="ARBA00001933"/>
    </source>
</evidence>
<comment type="similarity">
    <text evidence="2 8">Belongs to the class-V pyridoxal-phosphate-dependent aminotransferase family. Csd subfamily.</text>
</comment>
<dbReference type="InterPro" id="IPR020578">
    <property type="entry name" value="Aminotrans_V_PyrdxlP_BS"/>
</dbReference>
<reference evidence="10 11" key="1">
    <citation type="submission" date="2018-10" db="EMBL/GenBank/DDBJ databases">
        <title>Complete Genome Sequence and Transcriptomic Profiles of a Marine Bacterium, Pseudoalteromonas agarivorans Hao 2018.</title>
        <authorList>
            <person name="Hao L."/>
        </authorList>
    </citation>
    <scope>NUCLEOTIDE SEQUENCE [LARGE SCALE GENOMIC DNA]</scope>
    <source>
        <strain evidence="10 11">Hao 2018</strain>
    </source>
</reference>
<dbReference type="Pfam" id="PF00266">
    <property type="entry name" value="Aminotran_5"/>
    <property type="match status" value="1"/>
</dbReference>
<dbReference type="Gene3D" id="3.40.640.10">
    <property type="entry name" value="Type I PLP-dependent aspartate aminotransferase-like (Major domain)"/>
    <property type="match status" value="1"/>
</dbReference>
<name>A0AAD0TZ68_9GAMM</name>
<dbReference type="GO" id="GO:0006534">
    <property type="term" value="P:cysteine metabolic process"/>
    <property type="evidence" value="ECO:0007669"/>
    <property type="project" value="UniProtKB-UniRule"/>
</dbReference>
<dbReference type="InterPro" id="IPR010970">
    <property type="entry name" value="Cys_dSase_SufS"/>
</dbReference>